<evidence type="ECO:0000313" key="2">
    <source>
        <dbReference type="Proteomes" id="UP000231267"/>
    </source>
</evidence>
<dbReference type="AlphaFoldDB" id="A0A2J0LM20"/>
<dbReference type="Proteomes" id="UP000231267">
    <property type="component" value="Unassembled WGS sequence"/>
</dbReference>
<protein>
    <recommendedName>
        <fullName evidence="3">Nucleotidyl transferase AbiEii/AbiGii toxin family protein</fullName>
    </recommendedName>
</protein>
<name>A0A2J0LM20_9BACT</name>
<gene>
    <name evidence="1" type="ORF">COW11_02180</name>
</gene>
<dbReference type="Pfam" id="PF08843">
    <property type="entry name" value="AbiEii"/>
    <property type="match status" value="1"/>
</dbReference>
<accession>A0A2J0LM20</accession>
<comment type="caution">
    <text evidence="1">The sequence shown here is derived from an EMBL/GenBank/DDBJ whole genome shotgun (WGS) entry which is preliminary data.</text>
</comment>
<evidence type="ECO:0008006" key="3">
    <source>
        <dbReference type="Google" id="ProtNLM"/>
    </source>
</evidence>
<organism evidence="1 2">
    <name type="scientific">Candidatus Taenaricola geysiri</name>
    <dbReference type="NCBI Taxonomy" id="1974752"/>
    <lineage>
        <taxon>Bacteria</taxon>
        <taxon>Pseudomonadati</taxon>
        <taxon>Candidatus Omnitrophota</taxon>
        <taxon>Candidatus Taenaricola</taxon>
    </lineage>
</organism>
<sequence>MKNKISYIKGEQKKITGLVTKKFKKYYLSGGTALSFYFGHRFSEDLDFFTQEYEKEDPGRIMSFVSKETSFNFKLEAEQDDPKLIPMKVYFLELKKGCVLKMDFVQDFEKNIKKIKNGLHSIEDIYHRKISAAMGTIKKQDATGRIIHAGRQSVKDLFDLYCLSKYHNPLSEFFFEYFSYDKAEGLIAWYRGFNRMNLKIELLELVPKVDTVVVVKHLDDELLKNLPEKLL</sequence>
<dbReference type="InterPro" id="IPR014942">
    <property type="entry name" value="AbiEii"/>
</dbReference>
<reference evidence="1 2" key="1">
    <citation type="submission" date="2017-09" db="EMBL/GenBank/DDBJ databases">
        <title>Depth-based differentiation of microbial function through sediment-hosted aquifers and enrichment of novel symbionts in the deep terrestrial subsurface.</title>
        <authorList>
            <person name="Probst A.J."/>
            <person name="Ladd B."/>
            <person name="Jarett J.K."/>
            <person name="Geller-Mcgrath D.E."/>
            <person name="Sieber C.M."/>
            <person name="Emerson J.B."/>
            <person name="Anantharaman K."/>
            <person name="Thomas B.C."/>
            <person name="Malmstrom R."/>
            <person name="Stieglmeier M."/>
            <person name="Klingl A."/>
            <person name="Woyke T."/>
            <person name="Ryan C.M."/>
            <person name="Banfield J.F."/>
        </authorList>
    </citation>
    <scope>NUCLEOTIDE SEQUENCE [LARGE SCALE GENOMIC DNA]</scope>
    <source>
        <strain evidence="1">CG12_big_fil_rev_8_21_14_0_65_43_15</strain>
    </source>
</reference>
<proteinExistence type="predicted"/>
<dbReference type="Gene3D" id="3.10.450.620">
    <property type="entry name" value="JHP933, nucleotidyltransferase-like core domain"/>
    <property type="match status" value="1"/>
</dbReference>
<evidence type="ECO:0000313" key="1">
    <source>
        <dbReference type="EMBL" id="PIW66653.1"/>
    </source>
</evidence>
<dbReference type="EMBL" id="PFGP01000039">
    <property type="protein sequence ID" value="PIW66653.1"/>
    <property type="molecule type" value="Genomic_DNA"/>
</dbReference>